<proteinExistence type="predicted"/>
<dbReference type="EMBL" id="CP094984">
    <property type="protein sequence ID" value="UON91585.1"/>
    <property type="molecule type" value="Genomic_DNA"/>
</dbReference>
<accession>A0A9X1M890</accession>
<evidence type="ECO:0000256" key="1">
    <source>
        <dbReference type="SAM" id="Phobius"/>
    </source>
</evidence>
<feature type="transmembrane region" description="Helical" evidence="1">
    <location>
        <begin position="41"/>
        <end position="63"/>
    </location>
</feature>
<dbReference type="EMBL" id="JAJFZT010000004">
    <property type="protein sequence ID" value="MCC3272565.1"/>
    <property type="molecule type" value="Genomic_DNA"/>
</dbReference>
<dbReference type="Proteomes" id="UP001155145">
    <property type="component" value="Unassembled WGS sequence"/>
</dbReference>
<feature type="transmembrane region" description="Helical" evidence="1">
    <location>
        <begin position="105"/>
        <end position="126"/>
    </location>
</feature>
<organism evidence="2 5">
    <name type="scientific">Arthrobacter zhangbolii</name>
    <dbReference type="NCBI Taxonomy" id="2886936"/>
    <lineage>
        <taxon>Bacteria</taxon>
        <taxon>Bacillati</taxon>
        <taxon>Actinomycetota</taxon>
        <taxon>Actinomycetes</taxon>
        <taxon>Micrococcales</taxon>
        <taxon>Micrococcaceae</taxon>
        <taxon>Arthrobacter</taxon>
    </lineage>
</organism>
<keyword evidence="1" id="KW-0812">Transmembrane</keyword>
<evidence type="ECO:0000313" key="4">
    <source>
        <dbReference type="Proteomes" id="UP000829758"/>
    </source>
</evidence>
<sequence>MGIPEPDAGPPAVDALAARPAEDPVEKDGVDTATAPHSGSAAALIVPTLLGLLGFVAVAAAVTSEAATVAVTAPGLMLAFTALVVAGISPLYLRRPTLRSLRRPAILLAACLLVEAALFLAASHLVLFSLPALPLALCGGAVLLGTSLWGQFRKGPAPDPVLRPRSELPPRPFASTLLAVAVNWLLFLTAGAVCAWLLLGD</sequence>
<protein>
    <submittedName>
        <fullName evidence="2">Uncharacterized protein</fullName>
    </submittedName>
</protein>
<keyword evidence="1" id="KW-1133">Transmembrane helix</keyword>
<name>A0A9X1M890_9MICC</name>
<evidence type="ECO:0000313" key="5">
    <source>
        <dbReference type="Proteomes" id="UP001155145"/>
    </source>
</evidence>
<reference evidence="2" key="1">
    <citation type="submission" date="2021-10" db="EMBL/GenBank/DDBJ databases">
        <title>Novel species in genus Arthrobacter.</title>
        <authorList>
            <person name="Liu Y."/>
        </authorList>
    </citation>
    <scope>NUCLEOTIDE SEQUENCE</scope>
    <source>
        <strain evidence="4">zg-Y462</strain>
        <strain evidence="2">Zg-Y462</strain>
    </source>
</reference>
<dbReference type="Proteomes" id="UP000829758">
    <property type="component" value="Chromosome"/>
</dbReference>
<evidence type="ECO:0000313" key="3">
    <source>
        <dbReference type="EMBL" id="UON91585.1"/>
    </source>
</evidence>
<keyword evidence="1" id="KW-0472">Membrane</keyword>
<feature type="transmembrane region" description="Helical" evidence="1">
    <location>
        <begin position="173"/>
        <end position="199"/>
    </location>
</feature>
<gene>
    <name evidence="2" type="ORF">LJ755_07455</name>
    <name evidence="3" type="ORF">MUK71_13465</name>
</gene>
<dbReference type="AlphaFoldDB" id="A0A9X1M890"/>
<feature type="transmembrane region" description="Helical" evidence="1">
    <location>
        <begin position="69"/>
        <end position="93"/>
    </location>
</feature>
<keyword evidence="4" id="KW-1185">Reference proteome</keyword>
<feature type="transmembrane region" description="Helical" evidence="1">
    <location>
        <begin position="132"/>
        <end position="152"/>
    </location>
</feature>
<dbReference type="RefSeq" id="WP_227928633.1">
    <property type="nucleotide sequence ID" value="NZ_CP094984.1"/>
</dbReference>
<evidence type="ECO:0000313" key="2">
    <source>
        <dbReference type="EMBL" id="MCC3272565.1"/>
    </source>
</evidence>